<dbReference type="SUPFAM" id="SSF52833">
    <property type="entry name" value="Thioredoxin-like"/>
    <property type="match status" value="1"/>
</dbReference>
<dbReference type="InterPro" id="IPR036249">
    <property type="entry name" value="Thioredoxin-like_sf"/>
</dbReference>
<accession>A0A120FER4</accession>
<comment type="caution">
    <text evidence="1">The sequence shown here is derived from an EMBL/GenBank/DDBJ whole genome shotgun (WGS) entry which is preliminary data.</text>
</comment>
<sequence>MELVLAADPMCSWCYGFGKEMELLLERRPEASLQIILGGLRAGATDVLDDAGKQFRLHHWVRVEEASGLPFNREGLLARQGFVYDTEPICRAVVAARILRPEANLLKVFRAFQHAFYVDALDTTDGVVLANVGISALTTLGHPTTAEEFLETWKRGSTIAEAANDFATARAMSVSSFPTLFVRKDARLARVGAGYAHVDALEQHLSALGF</sequence>
<dbReference type="AlphaFoldDB" id="A0A120FER4"/>
<keyword evidence="2" id="KW-1185">Reference proteome</keyword>
<evidence type="ECO:0000313" key="1">
    <source>
        <dbReference type="EMBL" id="KWV41646.1"/>
    </source>
</evidence>
<gene>
    <name evidence="1" type="ORF">AS026_23025</name>
</gene>
<name>A0A120FER4_9HYPH</name>
<dbReference type="Proteomes" id="UP000068164">
    <property type="component" value="Unassembled WGS sequence"/>
</dbReference>
<dbReference type="Gene3D" id="1.10.472.60">
    <property type="entry name" value="putative protein disulfide isomerase domain"/>
    <property type="match status" value="1"/>
</dbReference>
<dbReference type="Gene3D" id="3.40.30.10">
    <property type="entry name" value="Glutaredoxin"/>
    <property type="match status" value="1"/>
</dbReference>
<dbReference type="RefSeq" id="WP_062375458.1">
    <property type="nucleotide sequence ID" value="NZ_LNCD01000139.1"/>
</dbReference>
<organism evidence="1 2">
    <name type="scientific">Rhizobium altiplani</name>
    <dbReference type="NCBI Taxonomy" id="1864509"/>
    <lineage>
        <taxon>Bacteria</taxon>
        <taxon>Pseudomonadati</taxon>
        <taxon>Pseudomonadota</taxon>
        <taxon>Alphaproteobacteria</taxon>
        <taxon>Hyphomicrobiales</taxon>
        <taxon>Rhizobiaceae</taxon>
        <taxon>Rhizobium/Agrobacterium group</taxon>
        <taxon>Rhizobium</taxon>
    </lineage>
</organism>
<dbReference type="CDD" id="cd03025">
    <property type="entry name" value="DsbA_FrnE_like"/>
    <property type="match status" value="1"/>
</dbReference>
<dbReference type="PANTHER" id="PTHR13887">
    <property type="entry name" value="GLUTATHIONE S-TRANSFERASE KAPPA"/>
    <property type="match status" value="1"/>
</dbReference>
<dbReference type="OrthoDB" id="9813770at2"/>
<dbReference type="EMBL" id="LNCD01000139">
    <property type="protein sequence ID" value="KWV41646.1"/>
    <property type="molecule type" value="Genomic_DNA"/>
</dbReference>
<protein>
    <submittedName>
        <fullName evidence="1">Thioredoxin</fullName>
    </submittedName>
</protein>
<evidence type="ECO:0000313" key="2">
    <source>
        <dbReference type="Proteomes" id="UP000068164"/>
    </source>
</evidence>
<dbReference type="PANTHER" id="PTHR13887:SF54">
    <property type="entry name" value="DSBA FAMILY PROTEIN"/>
    <property type="match status" value="1"/>
</dbReference>
<reference evidence="1 2" key="1">
    <citation type="submission" date="2015-11" db="EMBL/GenBank/DDBJ databases">
        <title>Draft Genome Sequence of the Strain BR 10423 (Rhizobium sp.) isolated from nodules of Mimosa pudica.</title>
        <authorList>
            <person name="Barauna A.C."/>
            <person name="Zilli J.E."/>
            <person name="Simoes-Araujo J.L."/>
            <person name="Reis V.M."/>
            <person name="James E.K."/>
            <person name="Reis F.B.Jr."/>
            <person name="Rouws L.F."/>
            <person name="Passos S.R."/>
            <person name="Gois S.R."/>
        </authorList>
    </citation>
    <scope>NUCLEOTIDE SEQUENCE [LARGE SCALE GENOMIC DNA]</scope>
    <source>
        <strain evidence="1 2">BR10423</strain>
    </source>
</reference>
<proteinExistence type="predicted"/>